<protein>
    <recommendedName>
        <fullName evidence="4">2-C-methyl-D-erythritol 4-phosphate cytidylyltransferase</fullName>
        <ecNumber evidence="4">2.7.7.60</ecNumber>
    </recommendedName>
    <alternativeName>
        <fullName evidence="4">4-diphosphocytidyl-2C-methyl-D-erythritol synthase</fullName>
    </alternativeName>
    <alternativeName>
        <fullName evidence="4">MEP cytidylyltransferase</fullName>
        <shortName evidence="4">MCT</shortName>
    </alternativeName>
</protein>
<evidence type="ECO:0000313" key="6">
    <source>
        <dbReference type="Proteomes" id="UP000886879"/>
    </source>
</evidence>
<keyword evidence="1 4" id="KW-0808">Transferase</keyword>
<dbReference type="InterPro" id="IPR050088">
    <property type="entry name" value="IspD/TarI_cytidylyltransf_bact"/>
</dbReference>
<dbReference type="Pfam" id="PF01128">
    <property type="entry name" value="IspD"/>
    <property type="match status" value="1"/>
</dbReference>
<dbReference type="CDD" id="cd02516">
    <property type="entry name" value="CDP-ME_synthetase"/>
    <property type="match status" value="1"/>
</dbReference>
<dbReference type="InterPro" id="IPR029044">
    <property type="entry name" value="Nucleotide-diphossugar_trans"/>
</dbReference>
<comment type="pathway">
    <text evidence="4">Isoprenoid biosynthesis; isopentenyl diphosphate biosynthesis via DXP pathway; isopentenyl diphosphate from 1-deoxy-D-xylulose 5-phosphate: step 2/6.</text>
</comment>
<dbReference type="PANTHER" id="PTHR32125">
    <property type="entry name" value="2-C-METHYL-D-ERYTHRITOL 4-PHOSPHATE CYTIDYLYLTRANSFERASE, CHLOROPLASTIC"/>
    <property type="match status" value="1"/>
</dbReference>
<evidence type="ECO:0000256" key="2">
    <source>
        <dbReference type="ARBA" id="ARBA00022695"/>
    </source>
</evidence>
<dbReference type="GO" id="GO:0050518">
    <property type="term" value="F:2-C-methyl-D-erythritol 4-phosphate cytidylyltransferase activity"/>
    <property type="evidence" value="ECO:0007669"/>
    <property type="project" value="UniProtKB-UniRule"/>
</dbReference>
<dbReference type="Proteomes" id="UP000886879">
    <property type="component" value="Unassembled WGS sequence"/>
</dbReference>
<feature type="site" description="Transition state stabilizer" evidence="4">
    <location>
        <position position="33"/>
    </location>
</feature>
<dbReference type="SUPFAM" id="SSF53448">
    <property type="entry name" value="Nucleotide-diphospho-sugar transferases"/>
    <property type="match status" value="1"/>
</dbReference>
<keyword evidence="3 4" id="KW-0414">Isoprene biosynthesis</keyword>
<dbReference type="GO" id="GO:0019288">
    <property type="term" value="P:isopentenyl diphosphate biosynthetic process, methylerythritol 4-phosphate pathway"/>
    <property type="evidence" value="ECO:0007669"/>
    <property type="project" value="UniProtKB-UniRule"/>
</dbReference>
<gene>
    <name evidence="4 5" type="primary">ispD</name>
    <name evidence="5" type="ORF">IAD31_08140</name>
</gene>
<dbReference type="InterPro" id="IPR034683">
    <property type="entry name" value="IspD/TarI"/>
</dbReference>
<dbReference type="HAMAP" id="MF_00108">
    <property type="entry name" value="IspD"/>
    <property type="match status" value="1"/>
</dbReference>
<evidence type="ECO:0000256" key="4">
    <source>
        <dbReference type="HAMAP-Rule" id="MF_00108"/>
    </source>
</evidence>
<feature type="site" description="Positions MEP for the nucleophilic attack" evidence="4">
    <location>
        <position position="164"/>
    </location>
</feature>
<dbReference type="Gene3D" id="3.90.550.10">
    <property type="entry name" value="Spore Coat Polysaccharide Biosynthesis Protein SpsA, Chain A"/>
    <property type="match status" value="1"/>
</dbReference>
<comment type="function">
    <text evidence="4">Catalyzes the formation of 4-diphosphocytidyl-2-C-methyl-D-erythritol from CTP and 2-C-methyl-D-erythritol 4-phosphate (MEP).</text>
</comment>
<name>A0A9D0YTB0_9FIRM</name>
<comment type="similarity">
    <text evidence="4">Belongs to the IspD/TarI cytidylyltransferase family. IspD subfamily.</text>
</comment>
<comment type="catalytic activity">
    <reaction evidence="4">
        <text>2-C-methyl-D-erythritol 4-phosphate + CTP + H(+) = 4-CDP-2-C-methyl-D-erythritol + diphosphate</text>
        <dbReference type="Rhea" id="RHEA:13429"/>
        <dbReference type="ChEBI" id="CHEBI:15378"/>
        <dbReference type="ChEBI" id="CHEBI:33019"/>
        <dbReference type="ChEBI" id="CHEBI:37563"/>
        <dbReference type="ChEBI" id="CHEBI:57823"/>
        <dbReference type="ChEBI" id="CHEBI:58262"/>
        <dbReference type="EC" id="2.7.7.60"/>
    </reaction>
</comment>
<dbReference type="EC" id="2.7.7.60" evidence="4"/>
<sequence length="239" mass="25278">MSLFGRKRKGPQAPGCAMVVVAAGSSQRMGQDKMFLELDGRPVLAHTLTALEASDRVEEIVVVTREDLVGLVAALAREMALVKVTKVVRGGATRVESAQLGVAEVSPQAKLIGIHDGARPFVSQQVMERVVDKAAQTGAAAPAIPVQDTIKVAVNGVVDHTPDRATLFAVQTPQIFDGDLIRGALTKAMQDNAPLTDDCSAVERLGMPVSLVEGDRSNIKLTTPADLAVARVILEGWNQ</sequence>
<evidence type="ECO:0000256" key="1">
    <source>
        <dbReference type="ARBA" id="ARBA00022679"/>
    </source>
</evidence>
<dbReference type="NCBIfam" id="TIGR00453">
    <property type="entry name" value="ispD"/>
    <property type="match status" value="1"/>
</dbReference>
<reference evidence="5" key="1">
    <citation type="submission" date="2020-10" db="EMBL/GenBank/DDBJ databases">
        <authorList>
            <person name="Gilroy R."/>
        </authorList>
    </citation>
    <scope>NUCLEOTIDE SEQUENCE</scope>
    <source>
        <strain evidence="5">ChiGjej2B2-12916</strain>
    </source>
</reference>
<organism evidence="5 6">
    <name type="scientific">Candidatus Enterenecus faecium</name>
    <dbReference type="NCBI Taxonomy" id="2840780"/>
    <lineage>
        <taxon>Bacteria</taxon>
        <taxon>Bacillati</taxon>
        <taxon>Bacillota</taxon>
        <taxon>Clostridia</taxon>
        <taxon>Eubacteriales</taxon>
        <taxon>Candidatus Enterenecus</taxon>
    </lineage>
</organism>
<dbReference type="InterPro" id="IPR001228">
    <property type="entry name" value="IspD"/>
</dbReference>
<feature type="site" description="Transition state stabilizer" evidence="4">
    <location>
        <position position="28"/>
    </location>
</feature>
<reference evidence="5" key="2">
    <citation type="journal article" date="2021" name="PeerJ">
        <title>Extensive microbial diversity within the chicken gut microbiome revealed by metagenomics and culture.</title>
        <authorList>
            <person name="Gilroy R."/>
            <person name="Ravi A."/>
            <person name="Getino M."/>
            <person name="Pursley I."/>
            <person name="Horton D.L."/>
            <person name="Alikhan N.F."/>
            <person name="Baker D."/>
            <person name="Gharbi K."/>
            <person name="Hall N."/>
            <person name="Watson M."/>
            <person name="Adriaenssens E.M."/>
            <person name="Foster-Nyarko E."/>
            <person name="Jarju S."/>
            <person name="Secka A."/>
            <person name="Antonio M."/>
            <person name="Oren A."/>
            <person name="Chaudhuri R.R."/>
            <person name="La Ragione R."/>
            <person name="Hildebrand F."/>
            <person name="Pallen M.J."/>
        </authorList>
    </citation>
    <scope>NUCLEOTIDE SEQUENCE</scope>
    <source>
        <strain evidence="5">ChiGjej2B2-12916</strain>
    </source>
</reference>
<dbReference type="EMBL" id="DVFO01000089">
    <property type="protein sequence ID" value="HIQ61542.1"/>
    <property type="molecule type" value="Genomic_DNA"/>
</dbReference>
<comment type="caution">
    <text evidence="5">The sequence shown here is derived from an EMBL/GenBank/DDBJ whole genome shotgun (WGS) entry which is preliminary data.</text>
</comment>
<dbReference type="PANTHER" id="PTHR32125:SF4">
    <property type="entry name" value="2-C-METHYL-D-ERYTHRITOL 4-PHOSPHATE CYTIDYLYLTRANSFERASE, CHLOROPLASTIC"/>
    <property type="match status" value="1"/>
</dbReference>
<evidence type="ECO:0000313" key="5">
    <source>
        <dbReference type="EMBL" id="HIQ61542.1"/>
    </source>
</evidence>
<feature type="site" description="Positions MEP for the nucleophilic attack" evidence="4">
    <location>
        <position position="220"/>
    </location>
</feature>
<keyword evidence="2 4" id="KW-0548">Nucleotidyltransferase</keyword>
<proteinExistence type="inferred from homology"/>
<accession>A0A9D0YTB0</accession>
<evidence type="ECO:0000256" key="3">
    <source>
        <dbReference type="ARBA" id="ARBA00023229"/>
    </source>
</evidence>
<dbReference type="AlphaFoldDB" id="A0A9D0YTB0"/>
<dbReference type="FunFam" id="3.90.550.10:FF:000003">
    <property type="entry name" value="2-C-methyl-D-erythritol 4-phosphate cytidylyltransferase"/>
    <property type="match status" value="1"/>
</dbReference>